<dbReference type="SUPFAM" id="SSF56281">
    <property type="entry name" value="Metallo-hydrolase/oxidoreductase"/>
    <property type="match status" value="1"/>
</dbReference>
<dbReference type="PATRIC" id="fig|271.14.peg.850"/>
<dbReference type="Pfam" id="PF07521">
    <property type="entry name" value="RMMBL"/>
    <property type="match status" value="1"/>
</dbReference>
<organism evidence="2 3">
    <name type="scientific">Thermus aquaticus</name>
    <dbReference type="NCBI Taxonomy" id="271"/>
    <lineage>
        <taxon>Bacteria</taxon>
        <taxon>Thermotogati</taxon>
        <taxon>Deinococcota</taxon>
        <taxon>Deinococci</taxon>
        <taxon>Thermales</taxon>
        <taxon>Thermaceae</taxon>
        <taxon>Thermus</taxon>
    </lineage>
</organism>
<evidence type="ECO:0000259" key="1">
    <source>
        <dbReference type="Pfam" id="PF07521"/>
    </source>
</evidence>
<sequence>MRIVPFGAAREVTGSCHLRASVHTLGGFSGHAGQDELLSWLEGQRRVVLVHGEEEKLLELSACALVSQHGVPKSGL</sequence>
<dbReference type="InterPro" id="IPR036866">
    <property type="entry name" value="RibonucZ/Hydroxyglut_hydro"/>
</dbReference>
<evidence type="ECO:0000313" key="2">
    <source>
        <dbReference type="EMBL" id="KOX89596.1"/>
    </source>
</evidence>
<gene>
    <name evidence="2" type="ORF">BVI061214_00768</name>
</gene>
<name>A0A0N0BLL4_THEAQ</name>
<protein>
    <submittedName>
        <fullName evidence="2">Ribonuclease</fullName>
        <ecNumber evidence="2">3.1.-.-</ecNumber>
    </submittedName>
</protein>
<comment type="caution">
    <text evidence="2">The sequence shown here is derived from an EMBL/GenBank/DDBJ whole genome shotgun (WGS) entry which is preliminary data.</text>
</comment>
<reference evidence="2 3" key="1">
    <citation type="submission" date="2015-07" db="EMBL/GenBank/DDBJ databases">
        <authorList>
            <person name="Noorani M."/>
        </authorList>
    </citation>
    <scope>NUCLEOTIDE SEQUENCE [LARGE SCALE GENOMIC DNA]</scope>
    <source>
        <strain evidence="3">ATCC 25104 / DSM 625 / JCM 10724 / NBRC 103206 / NCIMB 11243 / YT-1</strain>
    </source>
</reference>
<dbReference type="EC" id="3.1.-.-" evidence="2"/>
<dbReference type="Gene3D" id="3.40.50.10890">
    <property type="match status" value="1"/>
</dbReference>
<dbReference type="Proteomes" id="UP000037685">
    <property type="component" value="Unassembled WGS sequence"/>
</dbReference>
<dbReference type="InterPro" id="IPR011108">
    <property type="entry name" value="RMMBL"/>
</dbReference>
<dbReference type="GO" id="GO:0016787">
    <property type="term" value="F:hydrolase activity"/>
    <property type="evidence" value="ECO:0007669"/>
    <property type="project" value="UniProtKB-KW"/>
</dbReference>
<keyword evidence="2" id="KW-0378">Hydrolase</keyword>
<evidence type="ECO:0000313" key="3">
    <source>
        <dbReference type="Proteomes" id="UP000037685"/>
    </source>
</evidence>
<dbReference type="Gene3D" id="3.60.15.10">
    <property type="entry name" value="Ribonuclease Z/Hydroxyacylglutathione hydrolase-like"/>
    <property type="match status" value="1"/>
</dbReference>
<accession>A0A0N0BLL4</accession>
<feature type="domain" description="Zn-dependent metallo-hydrolase RNA specificity" evidence="1">
    <location>
        <begin position="17"/>
        <end position="64"/>
    </location>
</feature>
<dbReference type="AlphaFoldDB" id="A0A0N0BLL4"/>
<dbReference type="EMBL" id="LHCI01000106">
    <property type="protein sequence ID" value="KOX89596.1"/>
    <property type="molecule type" value="Genomic_DNA"/>
</dbReference>
<proteinExistence type="predicted"/>